<dbReference type="EMBL" id="JASJQH010007903">
    <property type="protein sequence ID" value="KAK9700467.1"/>
    <property type="molecule type" value="Genomic_DNA"/>
</dbReference>
<dbReference type="PANTHER" id="PTHR36854:SF1">
    <property type="entry name" value="TRANSMEMBRANE PROTEIN"/>
    <property type="match status" value="1"/>
</dbReference>
<sequence>MTSRNSYYIICLVVLLVLALSSTQIVEAANPISFCKCVCGTNVTIVELKETPNKPCQECTKAFCLTRDANFCSGAGDSGLLATCFQRDSYKDQVVIYIFLIVTGGLLVAALLKPYRARWQRSTNTYSTMAN</sequence>
<name>A0ABR2VSR9_9FUNG</name>
<keyword evidence="2" id="KW-0732">Signal</keyword>
<reference evidence="3 4" key="1">
    <citation type="submission" date="2023-04" db="EMBL/GenBank/DDBJ databases">
        <title>Genome of Basidiobolus ranarum AG-B5.</title>
        <authorList>
            <person name="Stajich J.E."/>
            <person name="Carter-House D."/>
            <person name="Gryganskyi A."/>
        </authorList>
    </citation>
    <scope>NUCLEOTIDE SEQUENCE [LARGE SCALE GENOMIC DNA]</scope>
    <source>
        <strain evidence="3 4">AG-B5</strain>
    </source>
</reference>
<keyword evidence="4" id="KW-1185">Reference proteome</keyword>
<protein>
    <submittedName>
        <fullName evidence="3">Uncharacterized protein</fullName>
    </submittedName>
</protein>
<feature type="signal peptide" evidence="2">
    <location>
        <begin position="1"/>
        <end position="28"/>
    </location>
</feature>
<accession>A0ABR2VSR9</accession>
<proteinExistence type="predicted"/>
<evidence type="ECO:0000313" key="3">
    <source>
        <dbReference type="EMBL" id="KAK9700467.1"/>
    </source>
</evidence>
<evidence type="ECO:0000256" key="1">
    <source>
        <dbReference type="SAM" id="Phobius"/>
    </source>
</evidence>
<keyword evidence="1" id="KW-0812">Transmembrane</keyword>
<dbReference type="PANTHER" id="PTHR36854">
    <property type="entry name" value="CHROMOSOME 9, WHOLE GENOME SHOTGUN SEQUENCE"/>
    <property type="match status" value="1"/>
</dbReference>
<keyword evidence="1" id="KW-0472">Membrane</keyword>
<evidence type="ECO:0000256" key="2">
    <source>
        <dbReference type="SAM" id="SignalP"/>
    </source>
</evidence>
<organism evidence="3 4">
    <name type="scientific">Basidiobolus ranarum</name>
    <dbReference type="NCBI Taxonomy" id="34480"/>
    <lineage>
        <taxon>Eukaryota</taxon>
        <taxon>Fungi</taxon>
        <taxon>Fungi incertae sedis</taxon>
        <taxon>Zoopagomycota</taxon>
        <taxon>Entomophthoromycotina</taxon>
        <taxon>Basidiobolomycetes</taxon>
        <taxon>Basidiobolales</taxon>
        <taxon>Basidiobolaceae</taxon>
        <taxon>Basidiobolus</taxon>
    </lineage>
</organism>
<comment type="caution">
    <text evidence="3">The sequence shown here is derived from an EMBL/GenBank/DDBJ whole genome shotgun (WGS) entry which is preliminary data.</text>
</comment>
<feature type="chain" id="PRO_5046773676" evidence="2">
    <location>
        <begin position="29"/>
        <end position="131"/>
    </location>
</feature>
<evidence type="ECO:0000313" key="4">
    <source>
        <dbReference type="Proteomes" id="UP001479436"/>
    </source>
</evidence>
<keyword evidence="1" id="KW-1133">Transmembrane helix</keyword>
<gene>
    <name evidence="3" type="ORF">K7432_012184</name>
</gene>
<feature type="transmembrane region" description="Helical" evidence="1">
    <location>
        <begin position="94"/>
        <end position="112"/>
    </location>
</feature>
<dbReference type="Proteomes" id="UP001479436">
    <property type="component" value="Unassembled WGS sequence"/>
</dbReference>